<reference evidence="2" key="1">
    <citation type="submission" date="2023-07" db="EMBL/GenBank/DDBJ databases">
        <title>A chromosome-level genome assembly of Lolium multiflorum.</title>
        <authorList>
            <person name="Chen Y."/>
            <person name="Copetti D."/>
            <person name="Kolliker R."/>
            <person name="Studer B."/>
        </authorList>
    </citation>
    <scope>NUCLEOTIDE SEQUENCE</scope>
    <source>
        <strain evidence="2">02402/16</strain>
        <tissue evidence="2">Leaf</tissue>
    </source>
</reference>
<accession>A0AAD8QTC8</accession>
<evidence type="ECO:0000259" key="1">
    <source>
        <dbReference type="Pfam" id="PF12274"/>
    </source>
</evidence>
<dbReference type="EMBL" id="JAUUTY010000007">
    <property type="protein sequence ID" value="KAK1608700.1"/>
    <property type="molecule type" value="Genomic_DNA"/>
</dbReference>
<keyword evidence="3" id="KW-1185">Reference proteome</keyword>
<gene>
    <name evidence="2" type="ORF">QYE76_032373</name>
</gene>
<organism evidence="2 3">
    <name type="scientific">Lolium multiflorum</name>
    <name type="common">Italian ryegrass</name>
    <name type="synonym">Lolium perenne subsp. multiflorum</name>
    <dbReference type="NCBI Taxonomy" id="4521"/>
    <lineage>
        <taxon>Eukaryota</taxon>
        <taxon>Viridiplantae</taxon>
        <taxon>Streptophyta</taxon>
        <taxon>Embryophyta</taxon>
        <taxon>Tracheophyta</taxon>
        <taxon>Spermatophyta</taxon>
        <taxon>Magnoliopsida</taxon>
        <taxon>Liliopsida</taxon>
        <taxon>Poales</taxon>
        <taxon>Poaceae</taxon>
        <taxon>BOP clade</taxon>
        <taxon>Pooideae</taxon>
        <taxon>Poodae</taxon>
        <taxon>Poeae</taxon>
        <taxon>Poeae Chloroplast Group 2 (Poeae type)</taxon>
        <taxon>Loliodinae</taxon>
        <taxon>Loliinae</taxon>
        <taxon>Lolium</taxon>
    </lineage>
</organism>
<dbReference type="PANTHER" id="PTHR34710:SF17">
    <property type="entry name" value="FLZ-TYPE DOMAIN-CONTAINING PROTEIN"/>
    <property type="match status" value="1"/>
</dbReference>
<dbReference type="Pfam" id="PF12274">
    <property type="entry name" value="DUF3615"/>
    <property type="match status" value="1"/>
</dbReference>
<dbReference type="PANTHER" id="PTHR34710">
    <property type="entry name" value="OS03G0834100 PROTEIN"/>
    <property type="match status" value="1"/>
</dbReference>
<name>A0AAD8QTC8_LOLMU</name>
<dbReference type="InterPro" id="IPR022059">
    <property type="entry name" value="DUF3615"/>
</dbReference>
<dbReference type="AlphaFoldDB" id="A0AAD8QTC8"/>
<sequence>MGSSQSAERVIPEQAVQDLHREDRILQERTEEERDASIIRHVHHALRHYNANDEGLDFVPVKPLMAAYVGFRGHIWVHVSFLARRSKITSSKRRRGKDDPVKHFFAELRYDHHFGTPTVETCTIIGKWPA</sequence>
<protein>
    <recommendedName>
        <fullName evidence="1">DUF3615 domain-containing protein</fullName>
    </recommendedName>
</protein>
<proteinExistence type="predicted"/>
<feature type="domain" description="DUF3615" evidence="1">
    <location>
        <begin position="42"/>
        <end position="126"/>
    </location>
</feature>
<evidence type="ECO:0000313" key="3">
    <source>
        <dbReference type="Proteomes" id="UP001231189"/>
    </source>
</evidence>
<dbReference type="Proteomes" id="UP001231189">
    <property type="component" value="Unassembled WGS sequence"/>
</dbReference>
<evidence type="ECO:0000313" key="2">
    <source>
        <dbReference type="EMBL" id="KAK1608700.1"/>
    </source>
</evidence>
<comment type="caution">
    <text evidence="2">The sequence shown here is derived from an EMBL/GenBank/DDBJ whole genome shotgun (WGS) entry which is preliminary data.</text>
</comment>